<keyword evidence="2" id="KW-0732">Signal</keyword>
<accession>A0A6A1Q789</accession>
<feature type="non-terminal residue" evidence="3">
    <location>
        <position position="115"/>
    </location>
</feature>
<feature type="signal peptide" evidence="2">
    <location>
        <begin position="1"/>
        <end position="18"/>
    </location>
</feature>
<protein>
    <submittedName>
        <fullName evidence="3">Uncharacterized protein</fullName>
    </submittedName>
</protein>
<proteinExistence type="predicted"/>
<evidence type="ECO:0000313" key="3">
    <source>
        <dbReference type="EMBL" id="KAB0402669.1"/>
    </source>
</evidence>
<keyword evidence="4" id="KW-1185">Reference proteome</keyword>
<evidence type="ECO:0000313" key="4">
    <source>
        <dbReference type="Proteomes" id="UP000437017"/>
    </source>
</evidence>
<feature type="chain" id="PRO_5025615819" evidence="2">
    <location>
        <begin position="19"/>
        <end position="115"/>
    </location>
</feature>
<dbReference type="AlphaFoldDB" id="A0A6A1Q789"/>
<name>A0A6A1Q789_BALPH</name>
<feature type="region of interest" description="Disordered" evidence="1">
    <location>
        <begin position="35"/>
        <end position="115"/>
    </location>
</feature>
<dbReference type="Proteomes" id="UP000437017">
    <property type="component" value="Unassembled WGS sequence"/>
</dbReference>
<comment type="caution">
    <text evidence="3">The sequence shown here is derived from an EMBL/GenBank/DDBJ whole genome shotgun (WGS) entry which is preliminary data.</text>
</comment>
<evidence type="ECO:0000256" key="1">
    <source>
        <dbReference type="SAM" id="MobiDB-lite"/>
    </source>
</evidence>
<feature type="non-terminal residue" evidence="3">
    <location>
        <position position="1"/>
    </location>
</feature>
<organism evidence="3 4">
    <name type="scientific">Balaenoptera physalus</name>
    <name type="common">Fin whale</name>
    <name type="synonym">Balaena physalus</name>
    <dbReference type="NCBI Taxonomy" id="9770"/>
    <lineage>
        <taxon>Eukaryota</taxon>
        <taxon>Metazoa</taxon>
        <taxon>Chordata</taxon>
        <taxon>Craniata</taxon>
        <taxon>Vertebrata</taxon>
        <taxon>Euteleostomi</taxon>
        <taxon>Mammalia</taxon>
        <taxon>Eutheria</taxon>
        <taxon>Laurasiatheria</taxon>
        <taxon>Artiodactyla</taxon>
        <taxon>Whippomorpha</taxon>
        <taxon>Cetacea</taxon>
        <taxon>Mysticeti</taxon>
        <taxon>Balaenopteridae</taxon>
        <taxon>Balaenoptera</taxon>
    </lineage>
</organism>
<evidence type="ECO:0000256" key="2">
    <source>
        <dbReference type="SAM" id="SignalP"/>
    </source>
</evidence>
<sequence length="115" mass="12388">RWGLWLNLLKLSVSPSPAATCPDMCPQSGILPASTHNSHTHDTHLGAYATPGRLLTGLPTPPEESEKPRNTGCTWCERERIPNWDSQGNSHSEHYSGDASPSLGETGTDMPGLGR</sequence>
<gene>
    <name evidence="3" type="ORF">E2I00_002833</name>
</gene>
<dbReference type="EMBL" id="SGJD01000962">
    <property type="protein sequence ID" value="KAB0402669.1"/>
    <property type="molecule type" value="Genomic_DNA"/>
</dbReference>
<reference evidence="3 4" key="1">
    <citation type="journal article" date="2019" name="PLoS ONE">
        <title>Genomic analyses reveal an absence of contemporary introgressive admixture between fin whales and blue whales, despite known hybrids.</title>
        <authorList>
            <person name="Westbury M.V."/>
            <person name="Petersen B."/>
            <person name="Lorenzen E.D."/>
        </authorList>
    </citation>
    <scope>NUCLEOTIDE SEQUENCE [LARGE SCALE GENOMIC DNA]</scope>
    <source>
        <strain evidence="3">FinWhale-01</strain>
    </source>
</reference>